<dbReference type="InterPro" id="IPR038005">
    <property type="entry name" value="RX-like_CC"/>
</dbReference>
<dbReference type="GO" id="GO:0000166">
    <property type="term" value="F:nucleotide binding"/>
    <property type="evidence" value="ECO:0007669"/>
    <property type="project" value="UniProtKB-KW"/>
</dbReference>
<dbReference type="OrthoDB" id="3027644at2759"/>
<dbReference type="AlphaFoldDB" id="A0A8J4QBE4"/>
<keyword evidence="1" id="KW-0677">Repeat</keyword>
<keyword evidence="6" id="KW-1185">Reference proteome</keyword>
<dbReference type="EMBL" id="JRKL02005553">
    <property type="protein sequence ID" value="KAF3950280.1"/>
    <property type="molecule type" value="Genomic_DNA"/>
</dbReference>
<organism evidence="5 6">
    <name type="scientific">Castanea mollissima</name>
    <name type="common">Chinese chestnut</name>
    <dbReference type="NCBI Taxonomy" id="60419"/>
    <lineage>
        <taxon>Eukaryota</taxon>
        <taxon>Viridiplantae</taxon>
        <taxon>Streptophyta</taxon>
        <taxon>Embryophyta</taxon>
        <taxon>Tracheophyta</taxon>
        <taxon>Spermatophyta</taxon>
        <taxon>Magnoliopsida</taxon>
        <taxon>eudicotyledons</taxon>
        <taxon>Gunneridae</taxon>
        <taxon>Pentapetalae</taxon>
        <taxon>rosids</taxon>
        <taxon>fabids</taxon>
        <taxon>Fagales</taxon>
        <taxon>Fagaceae</taxon>
        <taxon>Castanea</taxon>
    </lineage>
</organism>
<feature type="domain" description="Disease resistance N-terminal" evidence="4">
    <location>
        <begin position="2"/>
        <end position="67"/>
    </location>
</feature>
<proteinExistence type="predicted"/>
<evidence type="ECO:0000313" key="5">
    <source>
        <dbReference type="EMBL" id="KAF3950280.1"/>
    </source>
</evidence>
<gene>
    <name evidence="5" type="ORF">CMV_023943</name>
</gene>
<dbReference type="GO" id="GO:0006952">
    <property type="term" value="P:defense response"/>
    <property type="evidence" value="ECO:0007669"/>
    <property type="project" value="UniProtKB-KW"/>
</dbReference>
<dbReference type="Gene3D" id="1.20.5.4130">
    <property type="match status" value="1"/>
</dbReference>
<dbReference type="PANTHER" id="PTHR19338:SF59">
    <property type="entry name" value="OS10G0162832 PROTEIN"/>
    <property type="match status" value="1"/>
</dbReference>
<keyword evidence="3" id="KW-0611">Plant defense</keyword>
<dbReference type="Pfam" id="PF18052">
    <property type="entry name" value="Rx_N"/>
    <property type="match status" value="1"/>
</dbReference>
<evidence type="ECO:0000256" key="1">
    <source>
        <dbReference type="ARBA" id="ARBA00022737"/>
    </source>
</evidence>
<dbReference type="InterPro" id="IPR041118">
    <property type="entry name" value="Rx_N"/>
</dbReference>
<protein>
    <recommendedName>
        <fullName evidence="4">Disease resistance N-terminal domain-containing protein</fullName>
    </recommendedName>
</protein>
<dbReference type="PANTHER" id="PTHR19338">
    <property type="entry name" value="TRANSLOCASE OF INNER MITOCHONDRIAL MEMBRANE 13 HOMOLOG"/>
    <property type="match status" value="1"/>
</dbReference>
<reference evidence="5" key="1">
    <citation type="submission" date="2020-03" db="EMBL/GenBank/DDBJ databases">
        <title>Castanea mollissima Vanexum genome sequencing.</title>
        <authorList>
            <person name="Staton M."/>
        </authorList>
    </citation>
    <scope>NUCLEOTIDE SEQUENCE</scope>
    <source>
        <tissue evidence="5">Leaf</tissue>
    </source>
</reference>
<evidence type="ECO:0000256" key="3">
    <source>
        <dbReference type="ARBA" id="ARBA00022821"/>
    </source>
</evidence>
<dbReference type="CDD" id="cd14798">
    <property type="entry name" value="RX-CC_like"/>
    <property type="match status" value="1"/>
</dbReference>
<evidence type="ECO:0000256" key="2">
    <source>
        <dbReference type="ARBA" id="ARBA00022741"/>
    </source>
</evidence>
<comment type="caution">
    <text evidence="5">The sequence shown here is derived from an EMBL/GenBank/DDBJ whole genome shotgun (WGS) entry which is preliminary data.</text>
</comment>
<dbReference type="Proteomes" id="UP000737018">
    <property type="component" value="Unassembled WGS sequence"/>
</dbReference>
<evidence type="ECO:0000313" key="6">
    <source>
        <dbReference type="Proteomes" id="UP000737018"/>
    </source>
</evidence>
<name>A0A8J4QBE4_9ROSI</name>
<evidence type="ECO:0000259" key="4">
    <source>
        <dbReference type="Pfam" id="PF18052"/>
    </source>
</evidence>
<keyword evidence="2" id="KW-0547">Nucleotide-binding</keyword>
<sequence length="150" mass="17189">MGVRDAIGNIKDELISMQSFLVDADKKGTSNEGEITWVANVRDMAYVVDNVIDQFMYQIISQQIGGRSARFLQQNIYFPKNLWVRHQATTKLQKISKAIKTIAEINQRYGVNHIEGEEMKECKARRISIHKTDGELKSLRGGFLIFKPWA</sequence>
<accession>A0A8J4QBE4</accession>